<dbReference type="AlphaFoldDB" id="A0AAW4KZ76"/>
<reference evidence="1 2" key="1">
    <citation type="submission" date="2021-05" db="EMBL/GenBank/DDBJ databases">
        <title>The draft genome of Geobacter pelophilus DSM 12255.</title>
        <authorList>
            <person name="Xu Z."/>
            <person name="Masuda Y."/>
            <person name="Itoh H."/>
            <person name="Senoo K."/>
        </authorList>
    </citation>
    <scope>NUCLEOTIDE SEQUENCE [LARGE SCALE GENOMIC DNA]</scope>
    <source>
        <strain evidence="1 2">DSM 12255</strain>
    </source>
</reference>
<dbReference type="RefSeq" id="WP_214170649.1">
    <property type="nucleotide sequence ID" value="NZ_JAHCVJ010000002.1"/>
</dbReference>
<dbReference type="Proteomes" id="UP000811899">
    <property type="component" value="Unassembled WGS sequence"/>
</dbReference>
<proteinExistence type="predicted"/>
<protein>
    <submittedName>
        <fullName evidence="1">Transcriptional regulator</fullName>
    </submittedName>
</protein>
<evidence type="ECO:0000313" key="1">
    <source>
        <dbReference type="EMBL" id="MBT0663868.1"/>
    </source>
</evidence>
<sequence>MRMLIWLILIYVGFKIVKGFIANRKTEEPVAKPGEEAVRDPVCGVYVAKDDAIVGTVEGERIYFCSMECLEKYRDQLEHK</sequence>
<name>A0AAW4KZ76_9BACT</name>
<keyword evidence="2" id="KW-1185">Reference proteome</keyword>
<comment type="caution">
    <text evidence="1">The sequence shown here is derived from an EMBL/GenBank/DDBJ whole genome shotgun (WGS) entry which is preliminary data.</text>
</comment>
<dbReference type="EMBL" id="JAHCVJ010000002">
    <property type="protein sequence ID" value="MBT0663868.1"/>
    <property type="molecule type" value="Genomic_DNA"/>
</dbReference>
<organism evidence="1 2">
    <name type="scientific">Geoanaerobacter pelophilus</name>
    <dbReference type="NCBI Taxonomy" id="60036"/>
    <lineage>
        <taxon>Bacteria</taxon>
        <taxon>Pseudomonadati</taxon>
        <taxon>Thermodesulfobacteriota</taxon>
        <taxon>Desulfuromonadia</taxon>
        <taxon>Geobacterales</taxon>
        <taxon>Geobacteraceae</taxon>
        <taxon>Geoanaerobacter</taxon>
    </lineage>
</organism>
<gene>
    <name evidence="1" type="ORF">KI809_06090</name>
</gene>
<evidence type="ECO:0000313" key="2">
    <source>
        <dbReference type="Proteomes" id="UP000811899"/>
    </source>
</evidence>
<accession>A0AAW4KZ76</accession>